<feature type="compositionally biased region" description="Pro residues" evidence="1">
    <location>
        <begin position="1"/>
        <end position="11"/>
    </location>
</feature>
<comment type="caution">
    <text evidence="2">The sequence shown here is derived from an EMBL/GenBank/DDBJ whole genome shotgun (WGS) entry which is preliminary data.</text>
</comment>
<dbReference type="Proteomes" id="UP001150942">
    <property type="component" value="Unassembled WGS sequence"/>
</dbReference>
<reference evidence="2" key="2">
    <citation type="journal article" date="2023" name="IMA Fungus">
        <title>Comparative genomic study of the Penicillium genus elucidates a diverse pangenome and 15 lateral gene transfer events.</title>
        <authorList>
            <person name="Petersen C."/>
            <person name="Sorensen T."/>
            <person name="Nielsen M.R."/>
            <person name="Sondergaard T.E."/>
            <person name="Sorensen J.L."/>
            <person name="Fitzpatrick D.A."/>
            <person name="Frisvad J.C."/>
            <person name="Nielsen K.L."/>
        </authorList>
    </citation>
    <scope>NUCLEOTIDE SEQUENCE</scope>
    <source>
        <strain evidence="2">IBT 20477</strain>
    </source>
</reference>
<keyword evidence="3" id="KW-1185">Reference proteome</keyword>
<accession>A0A9W9MVS5</accession>
<protein>
    <submittedName>
        <fullName evidence="2">Uncharacterized protein</fullName>
    </submittedName>
</protein>
<organism evidence="2 3">
    <name type="scientific">Penicillium cf. viridicatum</name>
    <dbReference type="NCBI Taxonomy" id="2972119"/>
    <lineage>
        <taxon>Eukaryota</taxon>
        <taxon>Fungi</taxon>
        <taxon>Dikarya</taxon>
        <taxon>Ascomycota</taxon>
        <taxon>Pezizomycotina</taxon>
        <taxon>Eurotiomycetes</taxon>
        <taxon>Eurotiomycetidae</taxon>
        <taxon>Eurotiales</taxon>
        <taxon>Aspergillaceae</taxon>
        <taxon>Penicillium</taxon>
    </lineage>
</organism>
<evidence type="ECO:0000313" key="3">
    <source>
        <dbReference type="Proteomes" id="UP001150942"/>
    </source>
</evidence>
<gene>
    <name evidence="2" type="ORF">N7449_002817</name>
</gene>
<feature type="region of interest" description="Disordered" evidence="1">
    <location>
        <begin position="1"/>
        <end position="42"/>
    </location>
</feature>
<dbReference type="AlphaFoldDB" id="A0A9W9MVS5"/>
<evidence type="ECO:0000256" key="1">
    <source>
        <dbReference type="SAM" id="MobiDB-lite"/>
    </source>
</evidence>
<sequence>MAWDQPPPSPITPKAGSSNSSRVAGGANPLGNDANDKKRPHWSHLERWMRARGKEETKDTINEKETNQQGIIERITRTRKTSPLAMVPVGYDKCIRSIFEISTESKQMLIGKNSTMV</sequence>
<proteinExistence type="predicted"/>
<reference evidence="2" key="1">
    <citation type="submission" date="2022-11" db="EMBL/GenBank/DDBJ databases">
        <authorList>
            <person name="Petersen C."/>
        </authorList>
    </citation>
    <scope>NUCLEOTIDE SEQUENCE</scope>
    <source>
        <strain evidence="2">IBT 20477</strain>
    </source>
</reference>
<evidence type="ECO:0000313" key="2">
    <source>
        <dbReference type="EMBL" id="KAJ5208438.1"/>
    </source>
</evidence>
<dbReference type="EMBL" id="JAPQKQ010000002">
    <property type="protein sequence ID" value="KAJ5208438.1"/>
    <property type="molecule type" value="Genomic_DNA"/>
</dbReference>
<name>A0A9W9MVS5_9EURO</name>